<dbReference type="EMBL" id="CP021435">
    <property type="protein sequence ID" value="ATJ83625.1"/>
    <property type="molecule type" value="Genomic_DNA"/>
</dbReference>
<protein>
    <recommendedName>
        <fullName evidence="7">2-aminoethylphosphonate--pyruvate transaminase</fullName>
        <ecNumber evidence="7">2.6.1.37</ecNumber>
    </recommendedName>
    <alternativeName>
        <fullName evidence="7">2-aminoethylphosphonate aminotransferase</fullName>
    </alternativeName>
    <alternativeName>
        <fullName evidence="7">AEP transaminase</fullName>
        <shortName evidence="7">AEPT</shortName>
    </alternativeName>
</protein>
<dbReference type="OrthoDB" id="9766472at2"/>
<dbReference type="InterPro" id="IPR015422">
    <property type="entry name" value="PyrdxlP-dep_Trfase_small"/>
</dbReference>
<dbReference type="Gene3D" id="3.90.1150.10">
    <property type="entry name" value="Aspartate Aminotransferase, domain 1"/>
    <property type="match status" value="1"/>
</dbReference>
<keyword evidence="4 7" id="KW-0663">Pyridoxal phosphate</keyword>
<dbReference type="PANTHER" id="PTHR42778:SF1">
    <property type="entry name" value="2-AMINOETHYLPHOSPHONATE--PYRUVATE TRANSAMINASE"/>
    <property type="match status" value="1"/>
</dbReference>
<comment type="subunit">
    <text evidence="7">Homodimer.</text>
</comment>
<dbReference type="InterPro" id="IPR015424">
    <property type="entry name" value="PyrdxlP-dep_Trfase"/>
</dbReference>
<evidence type="ECO:0000256" key="7">
    <source>
        <dbReference type="HAMAP-Rule" id="MF_01376"/>
    </source>
</evidence>
<reference evidence="11 12" key="1">
    <citation type="journal article" date="2017" name="Sci. Rep.">
        <title>Revealing the Saline Adaptation Strategies of the Halophilic Bacterium Halomonas beimenensis through High-throughput Omics and Transposon Mutagenesis Approaches.</title>
        <authorList>
            <person name="Chen Y.H."/>
            <person name="Lin S.S."/>
            <person name="Shyu Y.T."/>
        </authorList>
    </citation>
    <scope>NUCLEOTIDE SEQUENCE [LARGE SCALE GENOMIC DNA]</scope>
    <source>
        <strain evidence="11 12">NTU-111</strain>
    </source>
</reference>
<dbReference type="Gene3D" id="3.40.640.10">
    <property type="entry name" value="Type I PLP-dependent aspartate aminotransferase-like (Major domain)"/>
    <property type="match status" value="1"/>
</dbReference>
<feature type="binding site" evidence="8">
    <location>
        <position position="354"/>
    </location>
    <ligand>
        <name>substrate</name>
    </ligand>
</feature>
<evidence type="ECO:0000313" key="12">
    <source>
        <dbReference type="Proteomes" id="UP000219993"/>
    </source>
</evidence>
<dbReference type="InterPro" id="IPR015421">
    <property type="entry name" value="PyrdxlP-dep_Trfase_major"/>
</dbReference>
<dbReference type="GO" id="GO:0047304">
    <property type="term" value="F:2-aminoethylphosphonate-pyruvate transaminase activity"/>
    <property type="evidence" value="ECO:0007669"/>
    <property type="project" value="UniProtKB-UniRule"/>
</dbReference>
<dbReference type="InterPro" id="IPR000192">
    <property type="entry name" value="Aminotrans_V_dom"/>
</dbReference>
<evidence type="ECO:0000256" key="2">
    <source>
        <dbReference type="ARBA" id="ARBA00022576"/>
    </source>
</evidence>
<keyword evidence="5 7" id="KW-0670">Pyruvate</keyword>
<dbReference type="InterPro" id="IPR012703">
    <property type="entry name" value="NH2EtPonate_pyrv_transaminase"/>
</dbReference>
<dbReference type="PANTHER" id="PTHR42778">
    <property type="entry name" value="2-AMINOETHYLPHOSPHONATE--PYRUVATE TRANSAMINASE"/>
    <property type="match status" value="1"/>
</dbReference>
<comment type="cofactor">
    <cofactor evidence="1 7 9">
        <name>pyridoxal 5'-phosphate</name>
        <dbReference type="ChEBI" id="CHEBI:597326"/>
    </cofactor>
</comment>
<evidence type="ECO:0000256" key="6">
    <source>
        <dbReference type="ARBA" id="ARBA00049460"/>
    </source>
</evidence>
<keyword evidence="12" id="KW-1185">Reference proteome</keyword>
<dbReference type="HAMAP" id="MF_01376">
    <property type="entry name" value="PhnW_aminotrans_5"/>
    <property type="match status" value="1"/>
</dbReference>
<keyword evidence="2 7" id="KW-0032">Aminotransferase</keyword>
<dbReference type="AlphaFoldDB" id="A0A291P9S3"/>
<name>A0A291P9S3_9GAMM</name>
<dbReference type="PIRSF" id="PIRSF000524">
    <property type="entry name" value="SPT"/>
    <property type="match status" value="1"/>
</dbReference>
<evidence type="ECO:0000313" key="11">
    <source>
        <dbReference type="EMBL" id="ATJ83625.1"/>
    </source>
</evidence>
<organism evidence="11 12">
    <name type="scientific">Halomonas beimenensis</name>
    <dbReference type="NCBI Taxonomy" id="475662"/>
    <lineage>
        <taxon>Bacteria</taxon>
        <taxon>Pseudomonadati</taxon>
        <taxon>Pseudomonadota</taxon>
        <taxon>Gammaproteobacteria</taxon>
        <taxon>Oceanospirillales</taxon>
        <taxon>Halomonadaceae</taxon>
        <taxon>Halomonas</taxon>
    </lineage>
</organism>
<dbReference type="GO" id="GO:0019700">
    <property type="term" value="P:organic phosphonate catabolic process"/>
    <property type="evidence" value="ECO:0007669"/>
    <property type="project" value="UniProtKB-UniRule"/>
</dbReference>
<comment type="similarity">
    <text evidence="7">Belongs to the class-V pyridoxal-phosphate-dependent aminotransferase family. PhnW subfamily.</text>
</comment>
<sequence length="389" mass="42035">MSLATATRASCLADESGQEAPYLLTPGPLTTSATTKAAMLRDWGSWDGDFNRLTAEIRERLLAMVGAPRDTYACVPLQGSGTFAVEAALATAIDRRGKALVLANGAYGQRAARILDVLGRAHVVHDKGDYLPPRGEEVAERLDADPEITDVFLVHCETSSGILNPLAEIAEVVKARGKGLIVDAMSSFGAVPLATETVPFDVMVSSANKCLEGVPGFGFVILRQDLLAASAGRAHSLSLDLLEQWCYMERTGQWRFTPPTHVVAAFHTALAEHRAEGGVAGRLARYTRNRDRLVTGMRELGFATLLEDRWLSPIITTFFSPGHPAFEFGRFYAELKARGFVIYPGKLTQAESFRIGCIGRLDESVIARLLDAVREALAAMGVDDCRPAA</sequence>
<dbReference type="NCBIfam" id="NF010006">
    <property type="entry name" value="PRK13479.1"/>
    <property type="match status" value="1"/>
</dbReference>
<accession>A0A291P9S3</accession>
<evidence type="ECO:0000256" key="1">
    <source>
        <dbReference type="ARBA" id="ARBA00001933"/>
    </source>
</evidence>
<keyword evidence="3 7" id="KW-0808">Transferase</keyword>
<gene>
    <name evidence="7 11" type="primary">phnW</name>
    <name evidence="11" type="ORF">BEI_2638</name>
</gene>
<evidence type="ECO:0000256" key="5">
    <source>
        <dbReference type="ARBA" id="ARBA00023317"/>
    </source>
</evidence>
<dbReference type="RefSeq" id="WP_097789925.1">
    <property type="nucleotide sequence ID" value="NZ_BAAADT010000011.1"/>
</dbReference>
<dbReference type="InterPro" id="IPR024169">
    <property type="entry name" value="SP_NH2Trfase/AEP_transaminase"/>
</dbReference>
<proteinExistence type="inferred from homology"/>
<dbReference type="NCBIfam" id="TIGR02326">
    <property type="entry name" value="transamin_PhnW"/>
    <property type="match status" value="1"/>
</dbReference>
<evidence type="ECO:0000256" key="4">
    <source>
        <dbReference type="ARBA" id="ARBA00022898"/>
    </source>
</evidence>
<evidence type="ECO:0000256" key="8">
    <source>
        <dbReference type="PIRSR" id="PIRSR000524-1"/>
    </source>
</evidence>
<comment type="catalytic activity">
    <reaction evidence="6 7">
        <text>(2-aminoethyl)phosphonate + pyruvate = phosphonoacetaldehyde + L-alanine</text>
        <dbReference type="Rhea" id="RHEA:17021"/>
        <dbReference type="ChEBI" id="CHEBI:15361"/>
        <dbReference type="ChEBI" id="CHEBI:57418"/>
        <dbReference type="ChEBI" id="CHEBI:57972"/>
        <dbReference type="ChEBI" id="CHEBI:58383"/>
        <dbReference type="EC" id="2.6.1.37"/>
    </reaction>
</comment>
<evidence type="ECO:0000259" key="10">
    <source>
        <dbReference type="Pfam" id="PF00266"/>
    </source>
</evidence>
<dbReference type="Pfam" id="PF00266">
    <property type="entry name" value="Aminotran_5"/>
    <property type="match status" value="1"/>
</dbReference>
<comment type="function">
    <text evidence="7">Involved in phosphonate degradation.</text>
</comment>
<dbReference type="NCBIfam" id="TIGR03301">
    <property type="entry name" value="PhnW-AepZ"/>
    <property type="match status" value="1"/>
</dbReference>
<dbReference type="Proteomes" id="UP000219993">
    <property type="component" value="Chromosome"/>
</dbReference>
<dbReference type="EC" id="2.6.1.37" evidence="7"/>
<evidence type="ECO:0000256" key="3">
    <source>
        <dbReference type="ARBA" id="ARBA00022679"/>
    </source>
</evidence>
<dbReference type="KEGG" id="hbe:BEI_2638"/>
<evidence type="ECO:0000256" key="9">
    <source>
        <dbReference type="PIRSR" id="PIRSR000524-50"/>
    </source>
</evidence>
<dbReference type="SUPFAM" id="SSF53383">
    <property type="entry name" value="PLP-dependent transferases"/>
    <property type="match status" value="1"/>
</dbReference>
<feature type="domain" description="Aminotransferase class V" evidence="10">
    <location>
        <begin position="40"/>
        <end position="323"/>
    </location>
</feature>
<feature type="modified residue" description="N6-(pyridoxal phosphate)lysine" evidence="7 9">
    <location>
        <position position="209"/>
    </location>
</feature>